<dbReference type="RefSeq" id="WP_212531904.1">
    <property type="nucleotide sequence ID" value="NZ_JAGSOG010000203.1"/>
</dbReference>
<feature type="compositionally biased region" description="Low complexity" evidence="1">
    <location>
        <begin position="80"/>
        <end position="99"/>
    </location>
</feature>
<sequence length="99" mass="10584">MMIVAPELARAFDGVLSCWETRVAAAAARVGYPVVVNPRVLGSSFGVALARDERELAEAYQRRRPTASPVRGCPNGPYWSRSTSTAQRSAATRCASTVG</sequence>
<feature type="domain" description="D-alanine--D-alanine ligase C-terminal" evidence="2">
    <location>
        <begin position="23"/>
        <end position="61"/>
    </location>
</feature>
<name>A0A941EUB5_9ACTN</name>
<dbReference type="Proteomes" id="UP000675781">
    <property type="component" value="Unassembled WGS sequence"/>
</dbReference>
<dbReference type="SUPFAM" id="SSF56059">
    <property type="entry name" value="Glutathione synthetase ATP-binding domain-like"/>
    <property type="match status" value="1"/>
</dbReference>
<proteinExistence type="predicted"/>
<keyword evidence="4" id="KW-1185">Reference proteome</keyword>
<evidence type="ECO:0000313" key="4">
    <source>
        <dbReference type="Proteomes" id="UP000675781"/>
    </source>
</evidence>
<dbReference type="GO" id="GO:0005524">
    <property type="term" value="F:ATP binding"/>
    <property type="evidence" value="ECO:0007669"/>
    <property type="project" value="InterPro"/>
</dbReference>
<dbReference type="InterPro" id="IPR011095">
    <property type="entry name" value="Dala_Dala_lig_C"/>
</dbReference>
<dbReference type="AlphaFoldDB" id="A0A941EUB5"/>
<feature type="region of interest" description="Disordered" evidence="1">
    <location>
        <begin position="60"/>
        <end position="99"/>
    </location>
</feature>
<reference evidence="3" key="1">
    <citation type="submission" date="2021-04" db="EMBL/GenBank/DDBJ databases">
        <title>Genome based classification of Actinospica acidithermotolerans sp. nov., an actinobacterium isolated from an Indonesian hot spring.</title>
        <authorList>
            <person name="Kusuma A.B."/>
            <person name="Putra K.E."/>
            <person name="Nafisah S."/>
            <person name="Loh J."/>
            <person name="Nouioui I."/>
            <person name="Goodfellow M."/>
        </authorList>
    </citation>
    <scope>NUCLEOTIDE SEQUENCE</scope>
    <source>
        <strain evidence="3">CSCA 57</strain>
    </source>
</reference>
<protein>
    <recommendedName>
        <fullName evidence="2">D-alanine--D-alanine ligase C-terminal domain-containing protein</fullName>
    </recommendedName>
</protein>
<comment type="caution">
    <text evidence="3">The sequence shown here is derived from an EMBL/GenBank/DDBJ whole genome shotgun (WGS) entry which is preliminary data.</text>
</comment>
<evidence type="ECO:0000256" key="1">
    <source>
        <dbReference type="SAM" id="MobiDB-lite"/>
    </source>
</evidence>
<organism evidence="3 4">
    <name type="scientific">Actinospica durhamensis</name>
    <dbReference type="NCBI Taxonomy" id="1508375"/>
    <lineage>
        <taxon>Bacteria</taxon>
        <taxon>Bacillati</taxon>
        <taxon>Actinomycetota</taxon>
        <taxon>Actinomycetes</taxon>
        <taxon>Catenulisporales</taxon>
        <taxon>Actinospicaceae</taxon>
        <taxon>Actinospica</taxon>
    </lineage>
</organism>
<dbReference type="Pfam" id="PF07478">
    <property type="entry name" value="Dala_Dala_lig_C"/>
    <property type="match status" value="1"/>
</dbReference>
<dbReference type="Gene3D" id="3.30.1490.20">
    <property type="entry name" value="ATP-grasp fold, A domain"/>
    <property type="match status" value="1"/>
</dbReference>
<dbReference type="GO" id="GO:0008716">
    <property type="term" value="F:D-alanine-D-alanine ligase activity"/>
    <property type="evidence" value="ECO:0007669"/>
    <property type="project" value="InterPro"/>
</dbReference>
<dbReference type="InterPro" id="IPR013815">
    <property type="entry name" value="ATP_grasp_subdomain_1"/>
</dbReference>
<gene>
    <name evidence="3" type="ORF">KDL01_29425</name>
</gene>
<dbReference type="EMBL" id="JAGSOG010000203">
    <property type="protein sequence ID" value="MBR7837436.1"/>
    <property type="molecule type" value="Genomic_DNA"/>
</dbReference>
<evidence type="ECO:0000313" key="3">
    <source>
        <dbReference type="EMBL" id="MBR7837436.1"/>
    </source>
</evidence>
<evidence type="ECO:0000259" key="2">
    <source>
        <dbReference type="Pfam" id="PF07478"/>
    </source>
</evidence>
<accession>A0A941EUB5</accession>